<dbReference type="Proteomes" id="UP000324376">
    <property type="component" value="Unassembled WGS sequence"/>
</dbReference>
<comment type="caution">
    <text evidence="3">The sequence shown here is derived from an EMBL/GenBank/DDBJ whole genome shotgun (WGS) entry which is preliminary data.</text>
</comment>
<reference evidence="3 4" key="1">
    <citation type="submission" date="2019-07" db="EMBL/GenBank/DDBJ databases">
        <title>Genomic Encyclopedia of Archaeal and Bacterial Type Strains, Phase II (KMG-II): from individual species to whole genera.</title>
        <authorList>
            <person name="Goeker M."/>
        </authorList>
    </citation>
    <scope>NUCLEOTIDE SEQUENCE [LARGE SCALE GENOMIC DNA]</scope>
    <source>
        <strain evidence="3 4">DSM 17527</strain>
    </source>
</reference>
<keyword evidence="4" id="KW-1185">Reference proteome</keyword>
<dbReference type="PANTHER" id="PTHR13947">
    <property type="entry name" value="GNAT FAMILY N-ACETYLTRANSFERASE"/>
    <property type="match status" value="1"/>
</dbReference>
<dbReference type="InterPro" id="IPR016181">
    <property type="entry name" value="Acyl_CoA_acyltransferase"/>
</dbReference>
<evidence type="ECO:0000313" key="4">
    <source>
        <dbReference type="Proteomes" id="UP000324376"/>
    </source>
</evidence>
<dbReference type="AlphaFoldDB" id="A0A5S5BTB5"/>
<keyword evidence="1 3" id="KW-0808">Transferase</keyword>
<sequence>MITTDLRATNTYTIREANPNEYNTIGDLLVMVYDQLEGFPSVTEQPQYYSMLRNIGELTHKPGVTLLTAVSQDDKIAGAVIYFRNMADYGSGGTAAHEKNAAGFRLLAVHPSHRGYGLGKLLTQACIDKAKKQGHNTLVIHSTKAMQLAWAMYERMGFLRANDLDFLQEELPVYGFRLHLK</sequence>
<feature type="domain" description="N-acetyltransferase" evidence="2">
    <location>
        <begin position="12"/>
        <end position="181"/>
    </location>
</feature>
<accession>A0A5S5BTB5</accession>
<name>A0A5S5BTB5_9FLAO</name>
<dbReference type="Pfam" id="PF00583">
    <property type="entry name" value="Acetyltransf_1"/>
    <property type="match status" value="1"/>
</dbReference>
<dbReference type="Gene3D" id="3.40.630.30">
    <property type="match status" value="1"/>
</dbReference>
<dbReference type="GO" id="GO:0008080">
    <property type="term" value="F:N-acetyltransferase activity"/>
    <property type="evidence" value="ECO:0007669"/>
    <property type="project" value="InterPro"/>
</dbReference>
<dbReference type="PANTHER" id="PTHR13947:SF37">
    <property type="entry name" value="LD18367P"/>
    <property type="match status" value="1"/>
</dbReference>
<dbReference type="RefSeq" id="WP_148783644.1">
    <property type="nucleotide sequence ID" value="NZ_VNHU01000012.1"/>
</dbReference>
<dbReference type="OrthoDB" id="5419426at2"/>
<dbReference type="InterPro" id="IPR000182">
    <property type="entry name" value="GNAT_dom"/>
</dbReference>
<evidence type="ECO:0000313" key="3">
    <source>
        <dbReference type="EMBL" id="TYP70421.1"/>
    </source>
</evidence>
<gene>
    <name evidence="3" type="ORF">BD809_11213</name>
</gene>
<dbReference type="EMBL" id="VNHU01000012">
    <property type="protein sequence ID" value="TYP70421.1"/>
    <property type="molecule type" value="Genomic_DNA"/>
</dbReference>
<evidence type="ECO:0000256" key="1">
    <source>
        <dbReference type="ARBA" id="ARBA00022679"/>
    </source>
</evidence>
<dbReference type="PROSITE" id="PS51186">
    <property type="entry name" value="GNAT"/>
    <property type="match status" value="1"/>
</dbReference>
<organism evidence="3 4">
    <name type="scientific">Aquimarina intermedia</name>
    <dbReference type="NCBI Taxonomy" id="350814"/>
    <lineage>
        <taxon>Bacteria</taxon>
        <taxon>Pseudomonadati</taxon>
        <taxon>Bacteroidota</taxon>
        <taxon>Flavobacteriia</taxon>
        <taxon>Flavobacteriales</taxon>
        <taxon>Flavobacteriaceae</taxon>
        <taxon>Aquimarina</taxon>
    </lineage>
</organism>
<dbReference type="SUPFAM" id="SSF55729">
    <property type="entry name" value="Acyl-CoA N-acyltransferases (Nat)"/>
    <property type="match status" value="1"/>
</dbReference>
<dbReference type="CDD" id="cd04301">
    <property type="entry name" value="NAT_SF"/>
    <property type="match status" value="1"/>
</dbReference>
<dbReference type="InterPro" id="IPR050769">
    <property type="entry name" value="NAT_camello-type"/>
</dbReference>
<protein>
    <submittedName>
        <fullName evidence="3">Acetyltransferase (GNAT) family protein</fullName>
    </submittedName>
</protein>
<evidence type="ECO:0000259" key="2">
    <source>
        <dbReference type="PROSITE" id="PS51186"/>
    </source>
</evidence>
<proteinExistence type="predicted"/>